<reference evidence="1" key="1">
    <citation type="submission" date="2016-03" db="EMBL/GenBank/DDBJ databases">
        <title>Mechanisms controlling the formation of the plant cell surface in tip-growing cells are functionally conserved among land plants.</title>
        <authorList>
            <person name="Honkanen S."/>
            <person name="Jones V.A."/>
            <person name="Morieri G."/>
            <person name="Champion C."/>
            <person name="Hetherington A.J."/>
            <person name="Kelly S."/>
            <person name="Saint-Marcoux D."/>
            <person name="Proust H."/>
            <person name="Prescott H."/>
            <person name="Dolan L."/>
        </authorList>
    </citation>
    <scope>NUCLEOTIDE SEQUENCE [LARGE SCALE GENOMIC DNA]</scope>
    <source>
        <tissue evidence="1">Whole gametophyte</tissue>
    </source>
</reference>
<gene>
    <name evidence="1" type="ORF">AXG93_2587s1200</name>
</gene>
<sequence>MHYKSTHCVLQDTYERQGYLHWLSDGWKEEASSRSKRVGTPYDIELNVLVLLLVDLQYLTALECILLQSVWQKPLAEQAFLPGPEPSLILTKCLSYLFLASFPRGGNGWKPFHLTYFAVRFIFWIVLMAFRSEVTNGDEDGEQPQADV</sequence>
<proteinExistence type="predicted"/>
<organism evidence="1 2">
    <name type="scientific">Marchantia polymorpha subsp. ruderalis</name>
    <dbReference type="NCBI Taxonomy" id="1480154"/>
    <lineage>
        <taxon>Eukaryota</taxon>
        <taxon>Viridiplantae</taxon>
        <taxon>Streptophyta</taxon>
        <taxon>Embryophyta</taxon>
        <taxon>Marchantiophyta</taxon>
        <taxon>Marchantiopsida</taxon>
        <taxon>Marchantiidae</taxon>
        <taxon>Marchantiales</taxon>
        <taxon>Marchantiaceae</taxon>
        <taxon>Marchantia</taxon>
    </lineage>
</organism>
<evidence type="ECO:0000313" key="1">
    <source>
        <dbReference type="EMBL" id="OAE35405.1"/>
    </source>
</evidence>
<dbReference type="AlphaFoldDB" id="A0A176WSA4"/>
<protein>
    <submittedName>
        <fullName evidence="1">Uncharacterized protein</fullName>
    </submittedName>
</protein>
<dbReference type="Proteomes" id="UP000077202">
    <property type="component" value="Unassembled WGS sequence"/>
</dbReference>
<dbReference type="EMBL" id="LVLJ01000172">
    <property type="protein sequence ID" value="OAE35405.1"/>
    <property type="molecule type" value="Genomic_DNA"/>
</dbReference>
<accession>A0A176WSA4</accession>
<evidence type="ECO:0000313" key="2">
    <source>
        <dbReference type="Proteomes" id="UP000077202"/>
    </source>
</evidence>
<name>A0A176WSA4_MARPO</name>
<keyword evidence="2" id="KW-1185">Reference proteome</keyword>
<comment type="caution">
    <text evidence="1">The sequence shown here is derived from an EMBL/GenBank/DDBJ whole genome shotgun (WGS) entry which is preliminary data.</text>
</comment>